<evidence type="ECO:0000256" key="13">
    <source>
        <dbReference type="SAM" id="Phobius"/>
    </source>
</evidence>
<feature type="compositionally biased region" description="Polar residues" evidence="12">
    <location>
        <begin position="799"/>
        <end position="816"/>
    </location>
</feature>
<comment type="similarity">
    <text evidence="2 11">Belongs to the G-protein coupled receptor 1 family.</text>
</comment>
<dbReference type="STRING" id="7375.A0A0L0BTW0"/>
<keyword evidence="16" id="KW-1185">Reference proteome</keyword>
<accession>A0A0L0BTW0</accession>
<proteinExistence type="inferred from homology"/>
<dbReference type="PANTHER" id="PTHR24248:SF125">
    <property type="entry name" value="DOPAMINE D2-LIKE RECEPTOR"/>
    <property type="match status" value="1"/>
</dbReference>
<keyword evidence="6 11" id="KW-0297">G-protein coupled receptor</keyword>
<dbReference type="PRINTS" id="PR00237">
    <property type="entry name" value="GPCRRHODOPSN"/>
</dbReference>
<evidence type="ECO:0000256" key="12">
    <source>
        <dbReference type="SAM" id="MobiDB-lite"/>
    </source>
</evidence>
<protein>
    <submittedName>
        <fullName evidence="15">Dopamine D2-like receptor</fullName>
    </submittedName>
</protein>
<feature type="region of interest" description="Disordered" evidence="12">
    <location>
        <begin position="688"/>
        <end position="727"/>
    </location>
</feature>
<dbReference type="AlphaFoldDB" id="A0A0L0BTW0"/>
<gene>
    <name evidence="15" type="ORF">FF38_05298</name>
</gene>
<keyword evidence="3" id="KW-1003">Cell membrane</keyword>
<keyword evidence="8" id="KW-1015">Disulfide bond</keyword>
<feature type="transmembrane region" description="Helical" evidence="13">
    <location>
        <begin position="625"/>
        <end position="648"/>
    </location>
</feature>
<dbReference type="GO" id="GO:0001591">
    <property type="term" value="F:dopamine neurotransmitter receptor activity, coupled via Gi/Go"/>
    <property type="evidence" value="ECO:0007669"/>
    <property type="project" value="TreeGrafter"/>
</dbReference>
<dbReference type="PROSITE" id="PS50262">
    <property type="entry name" value="G_PROTEIN_RECEP_F1_2"/>
    <property type="match status" value="1"/>
</dbReference>
<dbReference type="GO" id="GO:0004930">
    <property type="term" value="F:G protein-coupled receptor activity"/>
    <property type="evidence" value="ECO:0007669"/>
    <property type="project" value="UniProtKB-KW"/>
</dbReference>
<comment type="subcellular location">
    <subcellularLocation>
        <location evidence="1">Cell membrane</location>
        <topology evidence="1">Multi-pass membrane protein</topology>
    </subcellularLocation>
</comment>
<keyword evidence="9 11" id="KW-0675">Receptor</keyword>
<reference evidence="15 16" key="1">
    <citation type="journal article" date="2015" name="Nat. Commun.">
        <title>Lucilia cuprina genome unlocks parasitic fly biology to underpin future interventions.</title>
        <authorList>
            <person name="Anstead C.A."/>
            <person name="Korhonen P.K."/>
            <person name="Young N.D."/>
            <person name="Hall R.S."/>
            <person name="Jex A.R."/>
            <person name="Murali S.C."/>
            <person name="Hughes D.S."/>
            <person name="Lee S.F."/>
            <person name="Perry T."/>
            <person name="Stroehlein A.J."/>
            <person name="Ansell B.R."/>
            <person name="Breugelmans B."/>
            <person name="Hofmann A."/>
            <person name="Qu J."/>
            <person name="Dugan S."/>
            <person name="Lee S.L."/>
            <person name="Chao H."/>
            <person name="Dinh H."/>
            <person name="Han Y."/>
            <person name="Doddapaneni H.V."/>
            <person name="Worley K.C."/>
            <person name="Muzny D.M."/>
            <person name="Ioannidis P."/>
            <person name="Waterhouse R.M."/>
            <person name="Zdobnov E.M."/>
            <person name="James P.J."/>
            <person name="Bagnall N.H."/>
            <person name="Kotze A.C."/>
            <person name="Gibbs R.A."/>
            <person name="Richards S."/>
            <person name="Batterham P."/>
            <person name="Gasser R.B."/>
        </authorList>
    </citation>
    <scope>NUCLEOTIDE SEQUENCE [LARGE SCALE GENOMIC DNA]</scope>
    <source>
        <strain evidence="15 16">LS</strain>
        <tissue evidence="15">Full body</tissue>
    </source>
</reference>
<comment type="caution">
    <text evidence="15">The sequence shown here is derived from an EMBL/GenBank/DDBJ whole genome shotgun (WGS) entry which is preliminary data.</text>
</comment>
<dbReference type="InterPro" id="IPR000276">
    <property type="entry name" value="GPCR_Rhodpsn"/>
</dbReference>
<name>A0A0L0BTW0_LUCCU</name>
<dbReference type="OrthoDB" id="10010417at2759"/>
<feature type="transmembrane region" description="Helical" evidence="13">
    <location>
        <begin position="585"/>
        <end position="605"/>
    </location>
</feature>
<dbReference type="Proteomes" id="UP000037069">
    <property type="component" value="Unassembled WGS sequence"/>
</dbReference>
<evidence type="ECO:0000256" key="10">
    <source>
        <dbReference type="ARBA" id="ARBA00023224"/>
    </source>
</evidence>
<dbReference type="FunFam" id="1.20.1070.10:FF:000247">
    <property type="entry name" value="Uncharacterized protein, isoform B"/>
    <property type="match status" value="1"/>
</dbReference>
<dbReference type="SMART" id="SM01381">
    <property type="entry name" value="7TM_GPCR_Srsx"/>
    <property type="match status" value="1"/>
</dbReference>
<dbReference type="InterPro" id="IPR017452">
    <property type="entry name" value="GPCR_Rhodpsn_7TM"/>
</dbReference>
<evidence type="ECO:0000256" key="6">
    <source>
        <dbReference type="ARBA" id="ARBA00023040"/>
    </source>
</evidence>
<dbReference type="FunFam" id="1.20.1070.10:FF:000233">
    <property type="entry name" value="CLUMA_CG012980, isoform A"/>
    <property type="match status" value="1"/>
</dbReference>
<feature type="transmembrane region" description="Helical" evidence="13">
    <location>
        <begin position="470"/>
        <end position="494"/>
    </location>
</feature>
<evidence type="ECO:0000313" key="16">
    <source>
        <dbReference type="Proteomes" id="UP000037069"/>
    </source>
</evidence>
<feature type="domain" description="G-protein coupled receptors family 1 profile" evidence="14">
    <location>
        <begin position="485"/>
        <end position="957"/>
    </location>
</feature>
<evidence type="ECO:0000256" key="4">
    <source>
        <dbReference type="ARBA" id="ARBA00022692"/>
    </source>
</evidence>
<evidence type="ECO:0000256" key="7">
    <source>
        <dbReference type="ARBA" id="ARBA00023136"/>
    </source>
</evidence>
<keyword evidence="7 13" id="KW-0472">Membrane</keyword>
<dbReference type="PANTHER" id="PTHR24248">
    <property type="entry name" value="ADRENERGIC RECEPTOR-RELATED G-PROTEIN COUPLED RECEPTOR"/>
    <property type="match status" value="1"/>
</dbReference>
<keyword evidence="10 11" id="KW-0807">Transducer</keyword>
<dbReference type="Gene3D" id="1.20.1070.10">
    <property type="entry name" value="Rhodopsin 7-helix transmembrane proteins"/>
    <property type="match status" value="2"/>
</dbReference>
<feature type="transmembrane region" description="Helical" evidence="13">
    <location>
        <begin position="536"/>
        <end position="564"/>
    </location>
</feature>
<feature type="region of interest" description="Disordered" evidence="12">
    <location>
        <begin position="764"/>
        <end position="822"/>
    </location>
</feature>
<keyword evidence="5 13" id="KW-1133">Transmembrane helix</keyword>
<dbReference type="SUPFAM" id="SSF81321">
    <property type="entry name" value="Family A G protein-coupled receptor-like"/>
    <property type="match status" value="1"/>
</dbReference>
<evidence type="ECO:0000256" key="3">
    <source>
        <dbReference type="ARBA" id="ARBA00022475"/>
    </source>
</evidence>
<evidence type="ECO:0000313" key="15">
    <source>
        <dbReference type="EMBL" id="KNC22659.1"/>
    </source>
</evidence>
<feature type="non-terminal residue" evidence="15">
    <location>
        <position position="1"/>
    </location>
</feature>
<feature type="transmembrane region" description="Helical" evidence="13">
    <location>
        <begin position="897"/>
        <end position="916"/>
    </location>
</feature>
<keyword evidence="4 11" id="KW-0812">Transmembrane</keyword>
<dbReference type="GO" id="GO:0045202">
    <property type="term" value="C:synapse"/>
    <property type="evidence" value="ECO:0007669"/>
    <property type="project" value="GOC"/>
</dbReference>
<dbReference type="Pfam" id="PF00001">
    <property type="entry name" value="7tm_1"/>
    <property type="match status" value="1"/>
</dbReference>
<dbReference type="EMBL" id="JRES01001467">
    <property type="protein sequence ID" value="KNC22659.1"/>
    <property type="molecule type" value="Genomic_DNA"/>
</dbReference>
<sequence length="975" mass="106269">NEKYAFQQTLQVAEVVMSSNHWRLVHYNVHCNEVSNEPAGLRLNLSLKGREVWCSKDSMTSYISPGKLDFEVSKQSKVKFLKNALHSIETWSVTNLQLYIVTPVVQIFHVLKMTSTEDINSTAITSASAPTSGNFIDTSQDDYFRLYDTSLDEDGDGADDVTNLIVGIWNPQNNQTNTTTSTMLGMNDDDEAAISEANEVIATTWNSSSSPSLATSATTSLFSHTANYTSASLASSSSLTPTTLDYDSTASSSLNSTDTIEGMISLFPDTDNDTLALNINSTFAQTLPLSTSSSASVLVSASSSSVIDTASQVSASAVSSYGDDVDIALIDSAETLLAGEDDYGIVGFNGGGVGANSIGDDDLINQSLGDISQNETFHHFTNGNIMLRSGADGSDGDDGGSSFMLLLEDFGEYFYNYNGSKMVSGTTATTNSLNLTNFDYRTNCTNYGNLTTNLTSSMCYDGPTEVTRNYWALILIVFPIFTLFGNILVILSVFRERSLQTVTNYFIVSLAIADLLVAVVVMPFAVYALVNVTWSLPYFACDFYIAMDVICSTSSIFNLVAISVDRYIAVTQPIKYAKHRNSRRVCLTIVIVWAISGAIGAPIVLGLNNTPDRDPSLCMFYNTDFIVYSSLISFYIPCIIMVFLYWSIFKALRSRARKQRAARKPHISELTGGSVIENIAQTRRLAETALDSSRQGGVRIMPDEPATNTGSGSNEEEDENAISPDIDDCHVIVNDKSTEFMLATVVEETGNVVAQITSQPQLMVADSNGNHDSGYAPSNVDDVLAGIADDSSPPDSPVASGTLQRSAISSRRNTGDVSPKREHALSAAMKPLSFMRCGVQEAMTLARNDSTLSTTSKTSSRKDKKNTQASSRFTIYKVHKASKKKREKTSAKKERKATKTLAIVLGVFLFCWLPFFSCNIMDAMCSKFDKDCSPGITAFIFTTWLGYINSFVNPVIYTIFNPEFRKAFKKIMHIG</sequence>
<dbReference type="OMA" id="RTTHANV"/>
<organism evidence="15 16">
    <name type="scientific">Lucilia cuprina</name>
    <name type="common">Green bottle fly</name>
    <name type="synonym">Australian sheep blowfly</name>
    <dbReference type="NCBI Taxonomy" id="7375"/>
    <lineage>
        <taxon>Eukaryota</taxon>
        <taxon>Metazoa</taxon>
        <taxon>Ecdysozoa</taxon>
        <taxon>Arthropoda</taxon>
        <taxon>Hexapoda</taxon>
        <taxon>Insecta</taxon>
        <taxon>Pterygota</taxon>
        <taxon>Neoptera</taxon>
        <taxon>Endopterygota</taxon>
        <taxon>Diptera</taxon>
        <taxon>Brachycera</taxon>
        <taxon>Muscomorpha</taxon>
        <taxon>Oestroidea</taxon>
        <taxon>Calliphoridae</taxon>
        <taxon>Luciliinae</taxon>
        <taxon>Lucilia</taxon>
    </lineage>
</organism>
<dbReference type="PROSITE" id="PS00237">
    <property type="entry name" value="G_PROTEIN_RECEP_F1_1"/>
    <property type="match status" value="1"/>
</dbReference>
<feature type="transmembrane region" description="Helical" evidence="13">
    <location>
        <begin position="936"/>
        <end position="960"/>
    </location>
</feature>
<dbReference type="GO" id="GO:0005886">
    <property type="term" value="C:plasma membrane"/>
    <property type="evidence" value="ECO:0007669"/>
    <property type="project" value="UniProtKB-SubCell"/>
</dbReference>
<evidence type="ECO:0000256" key="1">
    <source>
        <dbReference type="ARBA" id="ARBA00004651"/>
    </source>
</evidence>
<dbReference type="CDD" id="cd15053">
    <property type="entry name" value="7tmA_D2-like_dopamine_R"/>
    <property type="match status" value="1"/>
</dbReference>
<evidence type="ECO:0000256" key="9">
    <source>
        <dbReference type="ARBA" id="ARBA00023170"/>
    </source>
</evidence>
<evidence type="ECO:0000256" key="8">
    <source>
        <dbReference type="ARBA" id="ARBA00023157"/>
    </source>
</evidence>
<evidence type="ECO:0000256" key="11">
    <source>
        <dbReference type="RuleBase" id="RU000688"/>
    </source>
</evidence>
<feature type="region of interest" description="Disordered" evidence="12">
    <location>
        <begin position="848"/>
        <end position="868"/>
    </location>
</feature>
<feature type="transmembrane region" description="Helical" evidence="13">
    <location>
        <begin position="506"/>
        <end position="530"/>
    </location>
</feature>
<evidence type="ECO:0000256" key="5">
    <source>
        <dbReference type="ARBA" id="ARBA00022989"/>
    </source>
</evidence>
<evidence type="ECO:0000259" key="14">
    <source>
        <dbReference type="PROSITE" id="PS50262"/>
    </source>
</evidence>
<evidence type="ECO:0000256" key="2">
    <source>
        <dbReference type="ARBA" id="ARBA00010663"/>
    </source>
</evidence>